<organism evidence="2 3">
    <name type="scientific">Neptunitalea lumnitzerae</name>
    <dbReference type="NCBI Taxonomy" id="2965509"/>
    <lineage>
        <taxon>Bacteria</taxon>
        <taxon>Pseudomonadati</taxon>
        <taxon>Bacteroidota</taxon>
        <taxon>Flavobacteriia</taxon>
        <taxon>Flavobacteriales</taxon>
        <taxon>Flavobacteriaceae</taxon>
        <taxon>Neptunitalea</taxon>
    </lineage>
</organism>
<keyword evidence="1" id="KW-0732">Signal</keyword>
<comment type="caution">
    <text evidence="2">The sequence shown here is derived from an EMBL/GenBank/DDBJ whole genome shotgun (WGS) entry which is preliminary data.</text>
</comment>
<reference evidence="2" key="1">
    <citation type="submission" date="2022-07" db="EMBL/GenBank/DDBJ databases">
        <title>Taxonomy of Novel Oxalotrophic and Methylotrophic Bacteria.</title>
        <authorList>
            <person name="Sahin N."/>
            <person name="Tani A."/>
        </authorList>
    </citation>
    <scope>NUCLEOTIDE SEQUENCE</scope>
    <source>
        <strain evidence="2">Y10</strain>
    </source>
</reference>
<dbReference type="RefSeq" id="WP_281766432.1">
    <property type="nucleotide sequence ID" value="NZ_BRVO01000004.1"/>
</dbReference>
<dbReference type="Proteomes" id="UP001143543">
    <property type="component" value="Unassembled WGS sequence"/>
</dbReference>
<gene>
    <name evidence="2" type="ORF">Y10_31680</name>
</gene>
<evidence type="ECO:0000256" key="1">
    <source>
        <dbReference type="SAM" id="SignalP"/>
    </source>
</evidence>
<feature type="chain" id="PRO_5045439444" evidence="1">
    <location>
        <begin position="19"/>
        <end position="163"/>
    </location>
</feature>
<dbReference type="EMBL" id="BRVO01000004">
    <property type="protein sequence ID" value="GLB50800.1"/>
    <property type="molecule type" value="Genomic_DNA"/>
</dbReference>
<proteinExistence type="predicted"/>
<evidence type="ECO:0000313" key="2">
    <source>
        <dbReference type="EMBL" id="GLB50800.1"/>
    </source>
</evidence>
<protein>
    <submittedName>
        <fullName evidence="2">Uncharacterized protein</fullName>
    </submittedName>
</protein>
<evidence type="ECO:0000313" key="3">
    <source>
        <dbReference type="Proteomes" id="UP001143543"/>
    </source>
</evidence>
<sequence>MKIKLTFLLLFVISASFAQIKVLGTQETPETIGHVKKMGGFHVYCEKYSDNTYHFTFRDLNYTSITELETFSFKDVDNAFENFYAVIINGLETLPEPILIELPEGVLRVIFTKSYGKHVFNFNFTPTGSGYESLSIFMNEKDANILFGKAEKNDKKKKKKKKK</sequence>
<feature type="signal peptide" evidence="1">
    <location>
        <begin position="1"/>
        <end position="18"/>
    </location>
</feature>
<accession>A0ABQ5MN23</accession>
<name>A0ABQ5MN23_9FLAO</name>
<keyword evidence="3" id="KW-1185">Reference proteome</keyword>